<dbReference type="GeneID" id="4705106"/>
<sequence>MASQPQVDPSSLTLLFKKHKTTVLLMLPPHESITTAKETLLKALQDRGIKEINGDSIPEDHAEIELGAPVDKNDLEKGWTRLENEIPGLENGSKRGAGKKTSLKAADLRNGQSIAFRFRKPREQMDKEGDLDIDLDLDDSGWDVVLPSLDDEEEEPN</sequence>
<evidence type="ECO:0000256" key="1">
    <source>
        <dbReference type="SAM" id="MobiDB-lite"/>
    </source>
</evidence>
<dbReference type="OrthoDB" id="5376498at2759"/>
<dbReference type="AlphaFoldDB" id="A1CEZ3"/>
<accession>A1CEZ3</accession>
<keyword evidence="3" id="KW-1185">Reference proteome</keyword>
<name>A1CEZ3_ASPCL</name>
<evidence type="ECO:0000313" key="2">
    <source>
        <dbReference type="EMBL" id="EAW11442.1"/>
    </source>
</evidence>
<dbReference type="OMA" id="IAFRFHK"/>
<dbReference type="HOGENOM" id="CLU_108547_0_0_1"/>
<evidence type="ECO:0000313" key="3">
    <source>
        <dbReference type="Proteomes" id="UP000006701"/>
    </source>
</evidence>
<dbReference type="EMBL" id="DS027052">
    <property type="protein sequence ID" value="EAW11442.1"/>
    <property type="molecule type" value="Genomic_DNA"/>
</dbReference>
<dbReference type="STRING" id="344612.A1CEZ3"/>
<reference evidence="2 3" key="1">
    <citation type="journal article" date="2008" name="PLoS Genet.">
        <title>Genomic islands in the pathogenic filamentous fungus Aspergillus fumigatus.</title>
        <authorList>
            <person name="Fedorova N.D."/>
            <person name="Khaldi N."/>
            <person name="Joardar V.S."/>
            <person name="Maiti R."/>
            <person name="Amedeo P."/>
            <person name="Anderson M.J."/>
            <person name="Crabtree J."/>
            <person name="Silva J.C."/>
            <person name="Badger J.H."/>
            <person name="Albarraq A."/>
            <person name="Angiuoli S."/>
            <person name="Bussey H."/>
            <person name="Bowyer P."/>
            <person name="Cotty P.J."/>
            <person name="Dyer P.S."/>
            <person name="Egan A."/>
            <person name="Galens K."/>
            <person name="Fraser-Liggett C.M."/>
            <person name="Haas B.J."/>
            <person name="Inman J.M."/>
            <person name="Kent R."/>
            <person name="Lemieux S."/>
            <person name="Malavazi I."/>
            <person name="Orvis J."/>
            <person name="Roemer T."/>
            <person name="Ronning C.M."/>
            <person name="Sundaram J.P."/>
            <person name="Sutton G."/>
            <person name="Turner G."/>
            <person name="Venter J.C."/>
            <person name="White O.R."/>
            <person name="Whitty B.R."/>
            <person name="Youngman P."/>
            <person name="Wolfe K.H."/>
            <person name="Goldman G.H."/>
            <person name="Wortman J.R."/>
            <person name="Jiang B."/>
            <person name="Denning D.W."/>
            <person name="Nierman W.C."/>
        </authorList>
    </citation>
    <scope>NUCLEOTIDE SEQUENCE [LARGE SCALE GENOMIC DNA]</scope>
    <source>
        <strain evidence="3">ATCC 1007 / CBS 513.65 / DSM 816 / NCTC 3887 / NRRL 1</strain>
    </source>
</reference>
<feature type="compositionally biased region" description="Basic and acidic residues" evidence="1">
    <location>
        <begin position="121"/>
        <end position="130"/>
    </location>
</feature>
<protein>
    <submittedName>
        <fullName evidence="2">Uncharacterized protein</fullName>
    </submittedName>
</protein>
<dbReference type="RefSeq" id="XP_001272868.1">
    <property type="nucleotide sequence ID" value="XM_001272867.1"/>
</dbReference>
<proteinExistence type="predicted"/>
<dbReference type="Proteomes" id="UP000006701">
    <property type="component" value="Unassembled WGS sequence"/>
</dbReference>
<dbReference type="VEuPathDB" id="FungiDB:ACLA_091400"/>
<organism evidence="2 3">
    <name type="scientific">Aspergillus clavatus (strain ATCC 1007 / CBS 513.65 / DSM 816 / NCTC 3887 / NRRL 1 / QM 1276 / 107)</name>
    <dbReference type="NCBI Taxonomy" id="344612"/>
    <lineage>
        <taxon>Eukaryota</taxon>
        <taxon>Fungi</taxon>
        <taxon>Dikarya</taxon>
        <taxon>Ascomycota</taxon>
        <taxon>Pezizomycotina</taxon>
        <taxon>Eurotiomycetes</taxon>
        <taxon>Eurotiomycetidae</taxon>
        <taxon>Eurotiales</taxon>
        <taxon>Aspergillaceae</taxon>
        <taxon>Aspergillus</taxon>
        <taxon>Aspergillus subgen. Fumigati</taxon>
    </lineage>
</organism>
<dbReference type="eggNOG" id="ENOG502T0DY">
    <property type="taxonomic scope" value="Eukaryota"/>
</dbReference>
<feature type="region of interest" description="Disordered" evidence="1">
    <location>
        <begin position="115"/>
        <end position="134"/>
    </location>
</feature>
<gene>
    <name evidence="2" type="ORF">ACLA_091400</name>
</gene>
<dbReference type="KEGG" id="act:ACLA_091400"/>